<protein>
    <submittedName>
        <fullName evidence="2">Uncharacterized protein</fullName>
    </submittedName>
</protein>
<name>A0ABU6YK15_9FABA</name>
<feature type="region of interest" description="Disordered" evidence="1">
    <location>
        <begin position="210"/>
        <end position="233"/>
    </location>
</feature>
<organism evidence="2 3">
    <name type="scientific">Stylosanthes scabra</name>
    <dbReference type="NCBI Taxonomy" id="79078"/>
    <lineage>
        <taxon>Eukaryota</taxon>
        <taxon>Viridiplantae</taxon>
        <taxon>Streptophyta</taxon>
        <taxon>Embryophyta</taxon>
        <taxon>Tracheophyta</taxon>
        <taxon>Spermatophyta</taxon>
        <taxon>Magnoliopsida</taxon>
        <taxon>eudicotyledons</taxon>
        <taxon>Gunneridae</taxon>
        <taxon>Pentapetalae</taxon>
        <taxon>rosids</taxon>
        <taxon>fabids</taxon>
        <taxon>Fabales</taxon>
        <taxon>Fabaceae</taxon>
        <taxon>Papilionoideae</taxon>
        <taxon>50 kb inversion clade</taxon>
        <taxon>dalbergioids sensu lato</taxon>
        <taxon>Dalbergieae</taxon>
        <taxon>Pterocarpus clade</taxon>
        <taxon>Stylosanthes</taxon>
    </lineage>
</organism>
<sequence length="233" mass="27043">GNCQHQDIEGYFLAKCIPRFASADSLTTNFWFMFKKFLKAKNFAYDEKINLGPFSDRNPEKSWYRPVRFEVNHPKERVQQKSNHIWAEFLSEQLLPIGFPQHPKERFEVKLHAPHLMARQLGFAQATPAPLSMIEIEQAHQLKIDSLDSLLAALSSNEDRKQQFKPFECVPCTMVTRAFNVWWTTYYKKFIRPFDAIKAGADKLLVEDQPQCPKPAPKWKADPIGTSKKTTKI</sequence>
<evidence type="ECO:0000313" key="2">
    <source>
        <dbReference type="EMBL" id="MED6210339.1"/>
    </source>
</evidence>
<accession>A0ABU6YK15</accession>
<evidence type="ECO:0000313" key="3">
    <source>
        <dbReference type="Proteomes" id="UP001341840"/>
    </source>
</evidence>
<proteinExistence type="predicted"/>
<dbReference type="EMBL" id="JASCZI010242254">
    <property type="protein sequence ID" value="MED6210339.1"/>
    <property type="molecule type" value="Genomic_DNA"/>
</dbReference>
<comment type="caution">
    <text evidence="2">The sequence shown here is derived from an EMBL/GenBank/DDBJ whole genome shotgun (WGS) entry which is preliminary data.</text>
</comment>
<feature type="non-terminal residue" evidence="2">
    <location>
        <position position="1"/>
    </location>
</feature>
<evidence type="ECO:0000256" key="1">
    <source>
        <dbReference type="SAM" id="MobiDB-lite"/>
    </source>
</evidence>
<keyword evidence="3" id="KW-1185">Reference proteome</keyword>
<gene>
    <name evidence="2" type="ORF">PIB30_063211</name>
</gene>
<reference evidence="2 3" key="1">
    <citation type="journal article" date="2023" name="Plants (Basel)">
        <title>Bridging the Gap: Combining Genomics and Transcriptomics Approaches to Understand Stylosanthes scabra, an Orphan Legume from the Brazilian Caatinga.</title>
        <authorList>
            <person name="Ferreira-Neto J.R.C."/>
            <person name="da Silva M.D."/>
            <person name="Binneck E."/>
            <person name="de Melo N.F."/>
            <person name="da Silva R.H."/>
            <person name="de Melo A.L.T.M."/>
            <person name="Pandolfi V."/>
            <person name="Bustamante F.O."/>
            <person name="Brasileiro-Vidal A.C."/>
            <person name="Benko-Iseppon A.M."/>
        </authorList>
    </citation>
    <scope>NUCLEOTIDE SEQUENCE [LARGE SCALE GENOMIC DNA]</scope>
    <source>
        <tissue evidence="2">Leaves</tissue>
    </source>
</reference>
<dbReference type="Proteomes" id="UP001341840">
    <property type="component" value="Unassembled WGS sequence"/>
</dbReference>